<dbReference type="EMBL" id="BRXS01000004">
    <property type="protein sequence ID" value="GLC26001.1"/>
    <property type="molecule type" value="Genomic_DNA"/>
</dbReference>
<reference evidence="2" key="1">
    <citation type="submission" date="2022-08" db="EMBL/GenBank/DDBJ databases">
        <title>Draft genome sequencing of Roseisolibacter agri AW1220.</title>
        <authorList>
            <person name="Tobiishi Y."/>
            <person name="Tonouchi A."/>
        </authorList>
    </citation>
    <scope>NUCLEOTIDE SEQUENCE</scope>
    <source>
        <strain evidence="2">AW1220</strain>
    </source>
</reference>
<dbReference type="Proteomes" id="UP001161325">
    <property type="component" value="Unassembled WGS sequence"/>
</dbReference>
<accession>A0AA37QBT3</accession>
<keyword evidence="3" id="KW-1185">Reference proteome</keyword>
<feature type="transmembrane region" description="Helical" evidence="1">
    <location>
        <begin position="134"/>
        <end position="153"/>
    </location>
</feature>
<keyword evidence="1" id="KW-0472">Membrane</keyword>
<evidence type="ECO:0000313" key="3">
    <source>
        <dbReference type="Proteomes" id="UP001161325"/>
    </source>
</evidence>
<evidence type="ECO:0000313" key="2">
    <source>
        <dbReference type="EMBL" id="GLC26001.1"/>
    </source>
</evidence>
<name>A0AA37QBT3_9BACT</name>
<sequence length="173" mass="17901">MIRNAARSTTPSAARVATTARLVRAGTLAGALGLSTGCYTTRPILGIPDAGTPVVAALNDRGRVAMADSLGQNVDRVEGTAVRREGDSTVILAVNRVRFISGNENRWNGEQLTFRVSSLRGFEERRLSRARTGALVGLSVGALVAFIVTRQLVSGGSGGDRDGGGTPQPPAGS</sequence>
<proteinExistence type="predicted"/>
<keyword evidence="1" id="KW-1133">Transmembrane helix</keyword>
<gene>
    <name evidence="2" type="ORF">rosag_25140</name>
</gene>
<comment type="caution">
    <text evidence="2">The sequence shown here is derived from an EMBL/GenBank/DDBJ whole genome shotgun (WGS) entry which is preliminary data.</text>
</comment>
<organism evidence="2 3">
    <name type="scientific">Roseisolibacter agri</name>
    <dbReference type="NCBI Taxonomy" id="2014610"/>
    <lineage>
        <taxon>Bacteria</taxon>
        <taxon>Pseudomonadati</taxon>
        <taxon>Gemmatimonadota</taxon>
        <taxon>Gemmatimonadia</taxon>
        <taxon>Gemmatimonadales</taxon>
        <taxon>Gemmatimonadaceae</taxon>
        <taxon>Roseisolibacter</taxon>
    </lineage>
</organism>
<keyword evidence="1" id="KW-0812">Transmembrane</keyword>
<protein>
    <submittedName>
        <fullName evidence="2">Uncharacterized protein</fullName>
    </submittedName>
</protein>
<evidence type="ECO:0000256" key="1">
    <source>
        <dbReference type="SAM" id="Phobius"/>
    </source>
</evidence>
<dbReference type="AlphaFoldDB" id="A0AA37QBT3"/>